<evidence type="ECO:0000259" key="4">
    <source>
        <dbReference type="PROSITE" id="PS51465"/>
    </source>
</evidence>
<evidence type="ECO:0000313" key="6">
    <source>
        <dbReference type="Proteomes" id="UP001249851"/>
    </source>
</evidence>
<dbReference type="Pfam" id="PF09458">
    <property type="entry name" value="H_lectin"/>
    <property type="match status" value="1"/>
</dbReference>
<feature type="domain" description="Kazal-like" evidence="4">
    <location>
        <begin position="290"/>
        <end position="344"/>
    </location>
</feature>
<evidence type="ECO:0000313" key="5">
    <source>
        <dbReference type="EMBL" id="KAK2552401.1"/>
    </source>
</evidence>
<proteinExistence type="predicted"/>
<dbReference type="InterPro" id="IPR037221">
    <property type="entry name" value="H-type_lectin_dom_sf"/>
</dbReference>
<dbReference type="PANTHER" id="PTHR10913">
    <property type="entry name" value="FOLLISTATIN-RELATED"/>
    <property type="match status" value="1"/>
</dbReference>
<accession>A0AAD9Q0G8</accession>
<reference evidence="5" key="2">
    <citation type="journal article" date="2023" name="Science">
        <title>Genomic signatures of disease resistance in endangered staghorn corals.</title>
        <authorList>
            <person name="Vollmer S.V."/>
            <person name="Selwyn J.D."/>
            <person name="Despard B.A."/>
            <person name="Roesel C.L."/>
        </authorList>
    </citation>
    <scope>NUCLEOTIDE SEQUENCE</scope>
    <source>
        <strain evidence="5">K2</strain>
    </source>
</reference>
<dbReference type="InterPro" id="IPR036058">
    <property type="entry name" value="Kazal_dom_sf"/>
</dbReference>
<keyword evidence="6" id="KW-1185">Reference proteome</keyword>
<dbReference type="PANTHER" id="PTHR10913:SF45">
    <property type="entry name" value="FOLLISTATIN, ISOFORM A-RELATED"/>
    <property type="match status" value="1"/>
</dbReference>
<dbReference type="InterPro" id="IPR050653">
    <property type="entry name" value="Prot_Inhib_GrowthFact_Antg"/>
</dbReference>
<dbReference type="GO" id="GO:0007155">
    <property type="term" value="P:cell adhesion"/>
    <property type="evidence" value="ECO:0007669"/>
    <property type="project" value="InterPro"/>
</dbReference>
<keyword evidence="3" id="KW-1015">Disulfide bond</keyword>
<dbReference type="EMBL" id="JARQWQ010000087">
    <property type="protein sequence ID" value="KAK2552401.1"/>
    <property type="molecule type" value="Genomic_DNA"/>
</dbReference>
<reference evidence="5" key="1">
    <citation type="journal article" date="2023" name="G3 (Bethesda)">
        <title>Whole genome assembly and annotation of the endangered Caribbean coral Acropora cervicornis.</title>
        <authorList>
            <person name="Selwyn J.D."/>
            <person name="Vollmer S.V."/>
        </authorList>
    </citation>
    <scope>NUCLEOTIDE SEQUENCE</scope>
    <source>
        <strain evidence="5">K2</strain>
    </source>
</reference>
<dbReference type="PROSITE" id="PS51465">
    <property type="entry name" value="KAZAL_2"/>
    <property type="match status" value="1"/>
</dbReference>
<dbReference type="GO" id="GO:0030246">
    <property type="term" value="F:carbohydrate binding"/>
    <property type="evidence" value="ECO:0007669"/>
    <property type="project" value="InterPro"/>
</dbReference>
<keyword evidence="2" id="KW-0722">Serine protease inhibitor</keyword>
<protein>
    <recommendedName>
        <fullName evidence="4">Kazal-like domain-containing protein</fullName>
    </recommendedName>
</protein>
<keyword evidence="1" id="KW-0646">Protease inhibitor</keyword>
<dbReference type="InterPro" id="IPR002350">
    <property type="entry name" value="Kazal_dom"/>
</dbReference>
<dbReference type="AlphaFoldDB" id="A0AAD9Q0G8"/>
<dbReference type="SUPFAM" id="SSF100895">
    <property type="entry name" value="Kazal-type serine protease inhibitors"/>
    <property type="match status" value="1"/>
</dbReference>
<dbReference type="GO" id="GO:0030154">
    <property type="term" value="P:cell differentiation"/>
    <property type="evidence" value="ECO:0007669"/>
    <property type="project" value="TreeGrafter"/>
</dbReference>
<sequence>MKVLPRMEYDVIVALGAVLIQIHISVSYGLELTRVQSPSALWVQSIDVRGFEICAREAGMGSNGTKVINWVAFQDQPQLINGSVAFSGIWTTETKCSKVTFSQSFASRPHVFVTAKYTRNTMPQDAMYVWLENLTTTSFEICIREFLPFDGKHQDTIVDWFAFEGNVPGVNFTLAGEAFFPNSGFPKADDSYGFCQQTKFNTTFYAPPLVLLSVHHKYDRQLGHHRLPENNIITAWVEDITLTSMKICVKDLSGSGNLHDPLNVSYIVTGDLDPCLDIECPSFGVCRTYSAHEARCVCFEDCPSYQDPVCTANGTTYDNKCWQELSYCKGLDNYTVYHPGTCEGFPIERGRVDLVRVPKWTDSACETVIFPPYRFYPEKMVHVQVTVNHMKLNDSVTVHDAVTSWTENVNTKNFTVCVMQAGRKEDNLNPFATVDWLAYQGAPPEGMTGTTKMQKWWSGTECANVTYPMDQFETTPVVLVTAEHLATGNEYDSSLVWIEDTTRTSFKVCLREMQNFDGKHEDIYVSWLSFSKLHKPFFAEYGSVGFPNIQPPLDEENNAYCKFVQFERNYKEAPKVLISVDHSSTISGNLAPERNGITAWVEVTRL</sequence>
<evidence type="ECO:0000256" key="3">
    <source>
        <dbReference type="ARBA" id="ARBA00023157"/>
    </source>
</evidence>
<dbReference type="Gene3D" id="3.30.60.30">
    <property type="match status" value="1"/>
</dbReference>
<evidence type="ECO:0000256" key="2">
    <source>
        <dbReference type="ARBA" id="ARBA00022900"/>
    </source>
</evidence>
<evidence type="ECO:0000256" key="1">
    <source>
        <dbReference type="ARBA" id="ARBA00022690"/>
    </source>
</evidence>
<dbReference type="Gene3D" id="2.60.40.2080">
    <property type="match status" value="2"/>
</dbReference>
<gene>
    <name evidence="5" type="ORF">P5673_026482</name>
</gene>
<name>A0AAD9Q0G8_ACRCE</name>
<dbReference type="Proteomes" id="UP001249851">
    <property type="component" value="Unassembled WGS sequence"/>
</dbReference>
<organism evidence="5 6">
    <name type="scientific">Acropora cervicornis</name>
    <name type="common">Staghorn coral</name>
    <dbReference type="NCBI Taxonomy" id="6130"/>
    <lineage>
        <taxon>Eukaryota</taxon>
        <taxon>Metazoa</taxon>
        <taxon>Cnidaria</taxon>
        <taxon>Anthozoa</taxon>
        <taxon>Hexacorallia</taxon>
        <taxon>Scleractinia</taxon>
        <taxon>Astrocoeniina</taxon>
        <taxon>Acroporidae</taxon>
        <taxon>Acropora</taxon>
    </lineage>
</organism>
<dbReference type="GO" id="GO:0005576">
    <property type="term" value="C:extracellular region"/>
    <property type="evidence" value="ECO:0007669"/>
    <property type="project" value="TreeGrafter"/>
</dbReference>
<comment type="caution">
    <text evidence="5">The sequence shown here is derived from an EMBL/GenBank/DDBJ whole genome shotgun (WGS) entry which is preliminary data.</text>
</comment>
<dbReference type="InterPro" id="IPR019019">
    <property type="entry name" value="H-type_lectin_domain"/>
</dbReference>